<name>A0A291TDT3_9FIRM</name>
<gene>
    <name evidence="2" type="ORF">CRH10_01995</name>
</gene>
<dbReference type="Proteomes" id="UP000223709">
    <property type="component" value="Chromosome"/>
</dbReference>
<dbReference type="InterPro" id="IPR023286">
    <property type="entry name" value="ABATE_dom_sf"/>
</dbReference>
<dbReference type="Pfam" id="PF11706">
    <property type="entry name" value="zf-CGNR"/>
    <property type="match status" value="1"/>
</dbReference>
<protein>
    <recommendedName>
        <fullName evidence="1">Zinc finger CGNR domain-containing protein</fullName>
    </recommendedName>
</protein>
<evidence type="ECO:0000259" key="1">
    <source>
        <dbReference type="Pfam" id="PF11706"/>
    </source>
</evidence>
<dbReference type="SUPFAM" id="SSF160904">
    <property type="entry name" value="Jann2411-like"/>
    <property type="match status" value="1"/>
</dbReference>
<proteinExistence type="predicted"/>
<sequence>MTNEGWEQNNQDYLKESYEKTGFTAGGYAIRKIICGGCGRVFYTTSGSKKYCHSYWCGNRANSRRQREYRQMHRQDLVCQCCGEKFTPKRAGARYCSNACRQKDYRKRVTDAASAQNEHLVKRNASAK</sequence>
<accession>A0A291TDT3</accession>
<evidence type="ECO:0000313" key="2">
    <source>
        <dbReference type="EMBL" id="ATL91269.1"/>
    </source>
</evidence>
<organism evidence="2 3">
    <name type="scientific">Faecalibacterium prausnitzii</name>
    <dbReference type="NCBI Taxonomy" id="853"/>
    <lineage>
        <taxon>Bacteria</taxon>
        <taxon>Bacillati</taxon>
        <taxon>Bacillota</taxon>
        <taxon>Clostridia</taxon>
        <taxon>Eubacteriales</taxon>
        <taxon>Oscillospiraceae</taxon>
        <taxon>Faecalibacterium</taxon>
    </lineage>
</organism>
<dbReference type="Gene3D" id="1.10.3300.10">
    <property type="entry name" value="Jann2411-like domain"/>
    <property type="match status" value="1"/>
</dbReference>
<dbReference type="EMBL" id="CP023819">
    <property type="protein sequence ID" value="ATL91269.1"/>
    <property type="molecule type" value="Genomic_DNA"/>
</dbReference>
<evidence type="ECO:0000313" key="3">
    <source>
        <dbReference type="Proteomes" id="UP000223709"/>
    </source>
</evidence>
<dbReference type="InterPro" id="IPR021005">
    <property type="entry name" value="Znf_CGNR"/>
</dbReference>
<reference evidence="2 3" key="1">
    <citation type="submission" date="2017-10" db="EMBL/GenBank/DDBJ databases">
        <title>Complete Genome Sequence of Faecalibacterium prausnitzii isolated from the gut of healthy adult Indian.</title>
        <authorList>
            <person name="Bag S."/>
            <person name="Ghosh T.S."/>
            <person name="Das B."/>
        </authorList>
    </citation>
    <scope>NUCLEOTIDE SEQUENCE [LARGE SCALE GENOMIC DNA]</scope>
    <source>
        <strain evidence="2 3">Indica</strain>
    </source>
</reference>
<feature type="domain" description="Zinc finger CGNR" evidence="1">
    <location>
        <begin position="36"/>
        <end position="68"/>
    </location>
</feature>
<dbReference type="AlphaFoldDB" id="A0A291TDT3"/>